<dbReference type="InParanoid" id="E1Z5J9"/>
<evidence type="ECO:0000313" key="1">
    <source>
        <dbReference type="EMBL" id="EFN58769.1"/>
    </source>
</evidence>
<organism evidence="2">
    <name type="scientific">Chlorella variabilis</name>
    <name type="common">Green alga</name>
    <dbReference type="NCBI Taxonomy" id="554065"/>
    <lineage>
        <taxon>Eukaryota</taxon>
        <taxon>Viridiplantae</taxon>
        <taxon>Chlorophyta</taxon>
        <taxon>core chlorophytes</taxon>
        <taxon>Trebouxiophyceae</taxon>
        <taxon>Chlorellales</taxon>
        <taxon>Chlorellaceae</taxon>
        <taxon>Chlorella clade</taxon>
        <taxon>Chlorella</taxon>
    </lineage>
</organism>
<evidence type="ECO:0008006" key="3">
    <source>
        <dbReference type="Google" id="ProtNLM"/>
    </source>
</evidence>
<dbReference type="SUPFAM" id="SSF57184">
    <property type="entry name" value="Growth factor receptor domain"/>
    <property type="match status" value="3"/>
</dbReference>
<dbReference type="RefSeq" id="XP_005850871.1">
    <property type="nucleotide sequence ID" value="XM_005850809.1"/>
</dbReference>
<dbReference type="Proteomes" id="UP000008141">
    <property type="component" value="Unassembled WGS sequence"/>
</dbReference>
<dbReference type="GeneID" id="17357963"/>
<sequence length="482" mass="52583">MFLASNGVCTKCNIDFCATCNSTGQCTKCWDSLSLSMYLAPNGTCQSCGDYCAECRPDGSCAKCWPNDSWTEDYTEPTFLIVRAPNGTCAKCTKHPWRTGCRACSADGSKCTKCGEGSVMINSTCHPCKDKNCAVCSPSPEKCQKCMKRPAWAEYTDGYGVAPVYMDREGNCRECTHLVGYGCKACDQDGKCKHCDPDTGRVLRNGVCVLCDGLVEHCNECTAKGKCTACEDGFHLRGGKCVPCDRIDPLCEYWESTPVCSKRCATCTSWGPNNTATYLDGNGRCRQCMPNCLKCSRDGRCRTCDSGFRLVGSMCVECRDYSDCCLVPFCDACLTPTKCDACASYTYFGNGEVDTGVYKDAKTGQCRQCQRGCSECNARRCLWASEGYVLVGGQPKRCADPLCVECDAATQKKCLRCNSKESGSYMFPGDIYVGPAPPYIDARGKCHKCTVKGCELCGIDGRCRRCKYGYTKVKPEGKCVVV</sequence>
<dbReference type="InterPro" id="IPR006212">
    <property type="entry name" value="Furin_repeat"/>
</dbReference>
<proteinExistence type="predicted"/>
<dbReference type="PANTHER" id="PTHR23275:SF100">
    <property type="entry name" value="EGF-LIKE DOMAIN-CONTAINING PROTEIN"/>
    <property type="match status" value="1"/>
</dbReference>
<protein>
    <recommendedName>
        <fullName evidence="3">TNFR-Cys domain-containing protein</fullName>
    </recommendedName>
</protein>
<dbReference type="EMBL" id="GL433837">
    <property type="protein sequence ID" value="EFN58769.1"/>
    <property type="molecule type" value="Genomic_DNA"/>
</dbReference>
<accession>E1Z5J9</accession>
<dbReference type="OrthoDB" id="300641at2759"/>
<dbReference type="AlphaFoldDB" id="E1Z5J9"/>
<gene>
    <name evidence="1" type="ORF">CHLNCDRAFT_140513</name>
</gene>
<dbReference type="InterPro" id="IPR052798">
    <property type="entry name" value="Giardia_VSA"/>
</dbReference>
<dbReference type="KEGG" id="cvr:CHLNCDRAFT_140513"/>
<dbReference type="PANTHER" id="PTHR23275">
    <property type="entry name" value="CABRIOLET.-RELATED"/>
    <property type="match status" value="1"/>
</dbReference>
<dbReference type="SMART" id="SM00261">
    <property type="entry name" value="FU"/>
    <property type="match status" value="4"/>
</dbReference>
<evidence type="ECO:0000313" key="2">
    <source>
        <dbReference type="Proteomes" id="UP000008141"/>
    </source>
</evidence>
<reference evidence="1 2" key="1">
    <citation type="journal article" date="2010" name="Plant Cell">
        <title>The Chlorella variabilis NC64A genome reveals adaptation to photosymbiosis, coevolution with viruses, and cryptic sex.</title>
        <authorList>
            <person name="Blanc G."/>
            <person name="Duncan G."/>
            <person name="Agarkova I."/>
            <person name="Borodovsky M."/>
            <person name="Gurnon J."/>
            <person name="Kuo A."/>
            <person name="Lindquist E."/>
            <person name="Lucas S."/>
            <person name="Pangilinan J."/>
            <person name="Polle J."/>
            <person name="Salamov A."/>
            <person name="Terry A."/>
            <person name="Yamada T."/>
            <person name="Dunigan D.D."/>
            <person name="Grigoriev I.V."/>
            <person name="Claverie J.M."/>
            <person name="Van Etten J.L."/>
        </authorList>
    </citation>
    <scope>NUCLEOTIDE SEQUENCE [LARGE SCALE GENOMIC DNA]</scope>
    <source>
        <strain evidence="1 2">NC64A</strain>
    </source>
</reference>
<dbReference type="InterPro" id="IPR009030">
    <property type="entry name" value="Growth_fac_rcpt_cys_sf"/>
</dbReference>
<name>E1Z5J9_CHLVA</name>
<keyword evidence="2" id="KW-1185">Reference proteome</keyword>